<keyword evidence="12 20" id="KW-0560">Oxidoreductase</keyword>
<comment type="subcellular location">
    <subcellularLocation>
        <location evidence="3">Cell membrane</location>
        <topology evidence="3">Peripheral membrane protein</topology>
    </subcellularLocation>
</comment>
<reference evidence="20 21" key="1">
    <citation type="submission" date="2016-06" db="EMBL/GenBank/DDBJ databases">
        <title>Genome sequence of Oerskovia enterophila DSM 43852.</title>
        <authorList>
            <person name="Poehlein A."/>
            <person name="Jag V."/>
            <person name="Bengelsdorf F.R."/>
            <person name="Daniel R."/>
            <person name="Duerre P."/>
        </authorList>
    </citation>
    <scope>NUCLEOTIDE SEQUENCE [LARGE SCALE GENOMIC DNA]</scope>
    <source>
        <strain evidence="20 21">DSM 43852</strain>
    </source>
</reference>
<keyword evidence="6" id="KW-0813">Transport</keyword>
<evidence type="ECO:0000256" key="17">
    <source>
        <dbReference type="ARBA" id="ARBA00048294"/>
    </source>
</evidence>
<dbReference type="GO" id="GO:0016491">
    <property type="term" value="F:oxidoreductase activity"/>
    <property type="evidence" value="ECO:0007669"/>
    <property type="project" value="UniProtKB-KW"/>
</dbReference>
<dbReference type="SUPFAM" id="SSF53706">
    <property type="entry name" value="Formate dehydrogenase/DMSO reductase, domains 1-3"/>
    <property type="match status" value="1"/>
</dbReference>
<dbReference type="SUPFAM" id="SSF50692">
    <property type="entry name" value="ADC-like"/>
    <property type="match status" value="1"/>
</dbReference>
<protein>
    <recommendedName>
        <fullName evidence="5">nitrate reductase (quinone)</fullName>
        <ecNumber evidence="5">1.7.5.1</ecNumber>
    </recommendedName>
</protein>
<proteinExistence type="inferred from homology"/>
<keyword evidence="7" id="KW-1003">Cell membrane</keyword>
<evidence type="ECO:0000256" key="6">
    <source>
        <dbReference type="ARBA" id="ARBA00022448"/>
    </source>
</evidence>
<name>A0ABX2XZL3_9CELL</name>
<evidence type="ECO:0000256" key="2">
    <source>
        <dbReference type="ARBA" id="ARBA00001966"/>
    </source>
</evidence>
<dbReference type="Gene3D" id="3.40.50.12440">
    <property type="match status" value="1"/>
</dbReference>
<evidence type="ECO:0000256" key="8">
    <source>
        <dbReference type="ARBA" id="ARBA00022485"/>
    </source>
</evidence>
<evidence type="ECO:0000256" key="15">
    <source>
        <dbReference type="ARBA" id="ARBA00023063"/>
    </source>
</evidence>
<comment type="cofactor">
    <cofactor evidence="1">
        <name>Mo-bis(molybdopterin guanine dinucleotide)</name>
        <dbReference type="ChEBI" id="CHEBI:60539"/>
    </cofactor>
</comment>
<evidence type="ECO:0000313" key="21">
    <source>
        <dbReference type="Proteomes" id="UP000093412"/>
    </source>
</evidence>
<comment type="cofactor">
    <cofactor evidence="2">
        <name>[4Fe-4S] cluster</name>
        <dbReference type="ChEBI" id="CHEBI:49883"/>
    </cofactor>
</comment>
<dbReference type="EC" id="1.7.5.1" evidence="5"/>
<feature type="domain" description="4Fe-4S Mo/W bis-MGD-type" evidence="19">
    <location>
        <begin position="70"/>
        <end position="134"/>
    </location>
</feature>
<keyword evidence="16" id="KW-0472">Membrane</keyword>
<dbReference type="PANTHER" id="PTHR43105">
    <property type="entry name" value="RESPIRATORY NITRATE REDUCTASE"/>
    <property type="match status" value="1"/>
</dbReference>
<dbReference type="Pfam" id="PF00384">
    <property type="entry name" value="Molybdopterin"/>
    <property type="match status" value="1"/>
</dbReference>
<evidence type="ECO:0000256" key="7">
    <source>
        <dbReference type="ARBA" id="ARBA00022475"/>
    </source>
</evidence>
<dbReference type="EMBL" id="MAQA01000059">
    <property type="protein sequence ID" value="OCI29748.1"/>
    <property type="molecule type" value="Genomic_DNA"/>
</dbReference>
<evidence type="ECO:0000256" key="9">
    <source>
        <dbReference type="ARBA" id="ARBA00022505"/>
    </source>
</evidence>
<evidence type="ECO:0000256" key="12">
    <source>
        <dbReference type="ARBA" id="ARBA00023002"/>
    </source>
</evidence>
<dbReference type="PROSITE" id="PS00551">
    <property type="entry name" value="MOLYBDOPTERIN_PROK_1"/>
    <property type="match status" value="1"/>
</dbReference>
<dbReference type="InterPro" id="IPR006656">
    <property type="entry name" value="Mopterin_OxRdtase"/>
</dbReference>
<dbReference type="PROSITE" id="PS51669">
    <property type="entry name" value="4FE4S_MOW_BIS_MGD"/>
    <property type="match status" value="1"/>
</dbReference>
<keyword evidence="13" id="KW-0408">Iron</keyword>
<keyword evidence="14" id="KW-0411">Iron-sulfur</keyword>
<comment type="similarity">
    <text evidence="4">Belongs to the prokaryotic molybdopterin-containing oxidoreductase family.</text>
</comment>
<keyword evidence="8" id="KW-0004">4Fe-4S</keyword>
<evidence type="ECO:0000256" key="18">
    <source>
        <dbReference type="SAM" id="MobiDB-lite"/>
    </source>
</evidence>
<evidence type="ECO:0000256" key="1">
    <source>
        <dbReference type="ARBA" id="ARBA00001942"/>
    </source>
</evidence>
<dbReference type="InterPro" id="IPR037943">
    <property type="entry name" value="MopB_CT_Nitrate-R-NarG-like"/>
</dbReference>
<dbReference type="InterPro" id="IPR006655">
    <property type="entry name" value="Mopterin_OxRdtase_prok_CS"/>
</dbReference>
<feature type="region of interest" description="Disordered" evidence="18">
    <location>
        <begin position="1"/>
        <end position="31"/>
    </location>
</feature>
<feature type="region of interest" description="Disordered" evidence="18">
    <location>
        <begin position="501"/>
        <end position="526"/>
    </location>
</feature>
<evidence type="ECO:0000256" key="16">
    <source>
        <dbReference type="ARBA" id="ARBA00023136"/>
    </source>
</evidence>
<comment type="caution">
    <text evidence="20">The sequence shown here is derived from an EMBL/GenBank/DDBJ whole genome shotgun (WGS) entry which is preliminary data.</text>
</comment>
<keyword evidence="9" id="KW-0500">Molybdenum</keyword>
<feature type="region of interest" description="Disordered" evidence="18">
    <location>
        <begin position="372"/>
        <end position="392"/>
    </location>
</feature>
<dbReference type="CDD" id="cd02750">
    <property type="entry name" value="MopB_Nitrate-R-NarG-like"/>
    <property type="match status" value="1"/>
</dbReference>
<dbReference type="PANTHER" id="PTHR43105:SF2">
    <property type="entry name" value="RESPIRATORY NITRATE REDUCTASE 2 ALPHA CHAIN"/>
    <property type="match status" value="1"/>
</dbReference>
<gene>
    <name evidence="20" type="primary">narG_2</name>
    <name evidence="20" type="ORF">OERS_35710</name>
</gene>
<dbReference type="Pfam" id="PF01568">
    <property type="entry name" value="Molydop_binding"/>
    <property type="match status" value="1"/>
</dbReference>
<keyword evidence="10" id="KW-0479">Metal-binding</keyword>
<dbReference type="InterPro" id="IPR050123">
    <property type="entry name" value="Prok_molybdopt-oxidoreductase"/>
</dbReference>
<evidence type="ECO:0000256" key="4">
    <source>
        <dbReference type="ARBA" id="ARBA00010312"/>
    </source>
</evidence>
<organism evidence="20 21">
    <name type="scientific">Oerskovia enterophila</name>
    <dbReference type="NCBI Taxonomy" id="43678"/>
    <lineage>
        <taxon>Bacteria</taxon>
        <taxon>Bacillati</taxon>
        <taxon>Actinomycetota</taxon>
        <taxon>Actinomycetes</taxon>
        <taxon>Micrococcales</taxon>
        <taxon>Cellulomonadaceae</taxon>
        <taxon>Oerskovia</taxon>
    </lineage>
</organism>
<dbReference type="InterPro" id="IPR006657">
    <property type="entry name" value="MoPterin_dinucl-bd_dom"/>
</dbReference>
<evidence type="ECO:0000256" key="10">
    <source>
        <dbReference type="ARBA" id="ARBA00022723"/>
    </source>
</evidence>
<dbReference type="InterPro" id="IPR006468">
    <property type="entry name" value="NarG"/>
</dbReference>
<sequence length="1314" mass="142724">MSQSTVPGPGTAARAAGAARPESPGGGGEDALLRLGKHLRRGEVSPDLRQLFLQGGREGDVFYRDRWSHDKVVRSTHGVNCTGSCSWKVYVKDGIITWETQQTDYPSVGPDSPEYEPRGCPRGAAFSWYTYSPTRVRYPYVRGVLLRAFRDAKARTGDPVRAWAEVTGDPETARAYKQARGKGGLVRASWDEAAEIVAAAHVHTIKTYGPDRIAGFSPIPAMSMVSHGVGARFISMLGGAMLSFYDWYADLPVASPQVFGDQTDVPESADWWNSSYCIMWGSNIPVTRTPDAHFMAEARYRGQKVIVVSPDYADNTKFADEWLAVHPGTDGALALAMGHVILREFHVERRTAPFVDYLTRFTDSPFLVTLTPSPAGRPGTAGTAPDGAARPAGDVTYVPGKFLTAADLADDVLPGAASAANAAFKPVLLDADGSPVIPNGTLGHRFGEADEGKWNLDLEGVEPLLSVADGHTTAGPDLLTGAAPSGPGGTRVETVRVDLPRFDLSPDPDLGETGRHTGGAGSVTRGVPVRRVGGHLVTTVFDLLLARYGVNREDLDLPGEWPTGYDDADSPGTPAWQEQFTGVPAAAAARIGREFADNAERSGGRSMIIMGAGANHWFHADTIYRAMLALTTMTGCQGVNGGGWAHYVGQEKCRPVTGWAQYAGGLDWSRPPRQMIGTAFWYVATDQWRYDGLPADALATPLGSGMFAGRTTADCLVESAQRGWMPSYPTFDRNPLDLVDQAEAAGAEPADYVVSELRNGALRFAVEAPDAPENFPRCVTVWRANILGSSGKGNEYFLKHLLGTDSAVLADESAPGRRPQSIEWAEEAPRGKLDLLTTLDFRMTSTTLFSDVVLPAATWYEKHDLSTTDMHPFVHSFNPAISPPWQTRTDFDIFHTIAKKISEYSVEHLGVRKDLVAAPLLHDTPDAMSVPHGTIVDSGAGSASRPLVPGVTMPKLVVVERDYPAFADRMASLGPLTEKLGMVTKGVQFSPGEEVRVLGQKNGLVPSGPAAGRPRLDKDTHACEMILALSGTTNGRLAVQGFEHVEKRTGVELADLARDEQGKRVTFPDVQSRPTTVITSPEWSGSEHGGRRYTAFAINVERLKPWHTLTGRQHFFLDHDWMTELGEQLPVFRPPLDMHRLFPDSPPLGDRSPSGYPGSEGQAEVAVRYLTPHSKWSIHSEYQDNLFMLSLSRGGPNVWMSPRDADKIGVRDNEWIEAYNRNGVVVARAVVSHRMPEGTVYMHHATDRTIDVPLAETSGLRGGIHNSLTRVLLKPSHLVGGYAQLAFAFNYLGPTGNQRDEVTTIRRRSQDVTY</sequence>
<dbReference type="InterPro" id="IPR027467">
    <property type="entry name" value="MopterinOxRdtase_cofactor_BS"/>
</dbReference>
<feature type="compositionally biased region" description="Low complexity" evidence="18">
    <location>
        <begin position="7"/>
        <end position="23"/>
    </location>
</feature>
<feature type="compositionally biased region" description="Low complexity" evidence="18">
    <location>
        <begin position="374"/>
        <end position="392"/>
    </location>
</feature>
<dbReference type="CDD" id="cd02776">
    <property type="entry name" value="MopB_CT_Nitrate-R-NarG-like"/>
    <property type="match status" value="1"/>
</dbReference>
<evidence type="ECO:0000256" key="13">
    <source>
        <dbReference type="ARBA" id="ARBA00023004"/>
    </source>
</evidence>
<evidence type="ECO:0000259" key="19">
    <source>
        <dbReference type="PROSITE" id="PS51669"/>
    </source>
</evidence>
<evidence type="ECO:0000256" key="14">
    <source>
        <dbReference type="ARBA" id="ARBA00023014"/>
    </source>
</evidence>
<dbReference type="PROSITE" id="PS00490">
    <property type="entry name" value="MOLYBDOPTERIN_PROK_2"/>
    <property type="match status" value="1"/>
</dbReference>
<evidence type="ECO:0000256" key="11">
    <source>
        <dbReference type="ARBA" id="ARBA00022982"/>
    </source>
</evidence>
<comment type="catalytic activity">
    <reaction evidence="17">
        <text>nitrate + a quinol = a quinone + nitrite + H2O</text>
        <dbReference type="Rhea" id="RHEA:56144"/>
        <dbReference type="ChEBI" id="CHEBI:15377"/>
        <dbReference type="ChEBI" id="CHEBI:16301"/>
        <dbReference type="ChEBI" id="CHEBI:17632"/>
        <dbReference type="ChEBI" id="CHEBI:24646"/>
        <dbReference type="ChEBI" id="CHEBI:132124"/>
        <dbReference type="EC" id="1.7.5.1"/>
    </reaction>
</comment>
<dbReference type="SMART" id="SM00926">
    <property type="entry name" value="Molybdop_Fe4S4"/>
    <property type="match status" value="1"/>
</dbReference>
<accession>A0ABX2XZL3</accession>
<evidence type="ECO:0000256" key="5">
    <source>
        <dbReference type="ARBA" id="ARBA00012500"/>
    </source>
</evidence>
<evidence type="ECO:0000313" key="20">
    <source>
        <dbReference type="EMBL" id="OCI29748.1"/>
    </source>
</evidence>
<dbReference type="Proteomes" id="UP000093412">
    <property type="component" value="Unassembled WGS sequence"/>
</dbReference>
<evidence type="ECO:0000256" key="3">
    <source>
        <dbReference type="ARBA" id="ARBA00004202"/>
    </source>
</evidence>
<keyword evidence="15" id="KW-0534">Nitrate assimilation</keyword>
<keyword evidence="21" id="KW-1185">Reference proteome</keyword>
<dbReference type="InterPro" id="IPR006963">
    <property type="entry name" value="Mopterin_OxRdtase_4Fe-4S_dom"/>
</dbReference>
<keyword evidence="11" id="KW-0249">Electron transport</keyword>
<dbReference type="InterPro" id="IPR009010">
    <property type="entry name" value="Asp_de-COase-like_dom_sf"/>
</dbReference>
<dbReference type="NCBIfam" id="TIGR01580">
    <property type="entry name" value="narG"/>
    <property type="match status" value="1"/>
</dbReference>
<dbReference type="RefSeq" id="WP_083201592.1">
    <property type="nucleotide sequence ID" value="NZ_MAQA01000059.1"/>
</dbReference>